<dbReference type="SUPFAM" id="SSF47090">
    <property type="entry name" value="PGBD-like"/>
    <property type="match status" value="1"/>
</dbReference>
<keyword evidence="3" id="KW-1185">Reference proteome</keyword>
<name>A0ABY8QIY4_9RHOB</name>
<dbReference type="InterPro" id="IPR002477">
    <property type="entry name" value="Peptidoglycan-bd-like"/>
</dbReference>
<dbReference type="InterPro" id="IPR036365">
    <property type="entry name" value="PGBD-like_sf"/>
</dbReference>
<protein>
    <submittedName>
        <fullName evidence="2">Peptidoglycan-binding domain-containing protein</fullName>
    </submittedName>
</protein>
<dbReference type="Proteomes" id="UP001241605">
    <property type="component" value="Chromosome"/>
</dbReference>
<feature type="domain" description="Peptidoglycan binding-like" evidence="1">
    <location>
        <begin position="1133"/>
        <end position="1183"/>
    </location>
</feature>
<dbReference type="RefSeq" id="WP_282301114.1">
    <property type="nucleotide sequence ID" value="NZ_CP124616.1"/>
</dbReference>
<dbReference type="Pfam" id="PF01471">
    <property type="entry name" value="PG_binding_1"/>
    <property type="match status" value="1"/>
</dbReference>
<gene>
    <name evidence="2" type="ORF">QF118_02725</name>
</gene>
<proteinExistence type="predicted"/>
<dbReference type="InterPro" id="IPR036366">
    <property type="entry name" value="PGBDSf"/>
</dbReference>
<evidence type="ECO:0000259" key="1">
    <source>
        <dbReference type="Pfam" id="PF01471"/>
    </source>
</evidence>
<organism evidence="2 3">
    <name type="scientific">Tropicibacter oceani</name>
    <dbReference type="NCBI Taxonomy" id="3058420"/>
    <lineage>
        <taxon>Bacteria</taxon>
        <taxon>Pseudomonadati</taxon>
        <taxon>Pseudomonadota</taxon>
        <taxon>Alphaproteobacteria</taxon>
        <taxon>Rhodobacterales</taxon>
        <taxon>Roseobacteraceae</taxon>
        <taxon>Tropicibacter</taxon>
    </lineage>
</organism>
<accession>A0ABY8QIY4</accession>
<evidence type="ECO:0000313" key="2">
    <source>
        <dbReference type="EMBL" id="WGW04480.1"/>
    </source>
</evidence>
<sequence length="1359" mass="140830">MCTTANSPFVGDLFHGKDCASFCFDVQIIHDGTATASNLVTPGIVFLGTNGNRIALNPTKPITDPEGSNPGWHRICAEIKRLEPGEPIPSGGSGTFSEVLNGSTPVVNQSQAFNDVLSDVAEVQLYGDFTSSPSEIVGYNNFCLGDEACPQVPETEASIEKTCDAPVKTGGAGQPLYGASCQIAVVPGSNPKPGDFLFLEEELTAPDGTINGDAIDALTAAGWDCDPAAPPFGATVPQCFILEASLPAGGVTVDVGMTLTHDNDADWTNCARLARMGFDPNALPAAEDMHASYASADVAPFADPIGESCVDIPVRHPEDPPPPPTGAQCTPFTPDVACDQATGTWVVSLQNSLSGSFDPSDIKVSTAAQGITLIPGSDPLNFRVAGAQPGDSFAISTEAVQNGAGGGKGLDLCCMGEVEITIPEGETCEPPQSDRDLTVHKTCAPLEAEGADGENYECVITVDYSGPAPTATNPIKVSDTLINGGPMQIWSFDPPVGDASAWSCANAGMPTAGPLDCEMHTGLLPGKPASYWQTFSQSFALRIAVTEPFTNCADASVNDQTGAPIEVQSCFSKGDFDLEITKKLADVHGGECQTGQACTFIYEVTNVGTGAYTGPITLFDGVTMNGTMPISNGFASITPAICAPADLEGPGCTDTVALNPGDSTTYQVDFVPPVGFGNATGENCVSMADSSIAPEEDLFEIDGHSACAEFIITEDGYDVVDLTIEKTLVEGNADFATFQLAPMVALGTLSAGDVVTVTDDLGSAGFALFQASPAAATDGWVCTTIGTVLSCDFAVTASTTTLPPILVQAQVGAALWDENCANVGGTSSGIPIAETDMGNNQSCVQSDFPEITEEKTDQIDNPRPVPTTYDLVKACEAAQPAEHQGVPGWSWACTLTLSVEGAEPRDDLVFADRFTPGSAPFGAITSMIPISDALDCAISASRLSGECRAAAGMLDPGSDHVVMAQVFAADLTNQGVQDARNCAQSDGAVPLSSCVTLTAEGDVIDTPTGAPELELVKSAEGACSVNKSAQSYGCDFSLTLRNVGDAPYSGPAVIDDLFGSPKPTQVNGAGDGWNCFRSDGKGTSCVNGGLALQPGQASTIRMQLTLPGLVRGGQFENCAAIGVGDSKFQRASIVQQAMQLMGIDGGPVDGAPGRKTREGVRALQDRLGLEPTGDIDDALFAALGVPAAADVDPSCVTVDLPPMPVVCEPGQERNSKGVCFWPKPDCAPGQKINSKGQCYTPRVDPDCAAGQKLNSKGQCYTPREECQPGQKRNSKGQCYTPRAEVSCDSASTVKRNGACVCRYKGMRQVTDSRCACSNGLPVVPGAGCVRIEKKRSEGDVDVPGKEKTCVTLAGVKICR</sequence>
<dbReference type="EMBL" id="CP124616">
    <property type="protein sequence ID" value="WGW04480.1"/>
    <property type="molecule type" value="Genomic_DNA"/>
</dbReference>
<evidence type="ECO:0000313" key="3">
    <source>
        <dbReference type="Proteomes" id="UP001241605"/>
    </source>
</evidence>
<reference evidence="2 3" key="1">
    <citation type="submission" date="2023-05" db="EMBL/GenBank/DDBJ databases">
        <title>YMD87, complete Genome.</title>
        <authorList>
            <person name="Zhang J."/>
            <person name="Xu X."/>
        </authorList>
    </citation>
    <scope>NUCLEOTIDE SEQUENCE [LARGE SCALE GENOMIC DNA]</scope>
    <source>
        <strain evidence="2 3">YMD87</strain>
    </source>
</reference>
<dbReference type="Gene3D" id="1.10.101.10">
    <property type="entry name" value="PGBD-like superfamily/PGBD"/>
    <property type="match status" value="1"/>
</dbReference>